<proteinExistence type="predicted"/>
<name>A0A1B1MP45_STRLN</name>
<evidence type="ECO:0000313" key="3">
    <source>
        <dbReference type="Proteomes" id="UP000092598"/>
    </source>
</evidence>
<dbReference type="Proteomes" id="UP000092598">
    <property type="component" value="Chromosome"/>
</dbReference>
<dbReference type="STRING" id="1915.SLINC_7928"/>
<sequence length="71" mass="7829">MLYVTQVAEVGSGGDTLFANMHLTYDVPRTEQPLVIRHPDTGLKLLFINKPHMSAITQLSTTESTAVLDML</sequence>
<protein>
    <submittedName>
        <fullName evidence="2">Dioxygenase-like protein</fullName>
    </submittedName>
</protein>
<evidence type="ECO:0000256" key="1">
    <source>
        <dbReference type="ARBA" id="ARBA00023002"/>
    </source>
</evidence>
<keyword evidence="1" id="KW-0560">Oxidoreductase</keyword>
<dbReference type="GO" id="GO:0051213">
    <property type="term" value="F:dioxygenase activity"/>
    <property type="evidence" value="ECO:0007669"/>
    <property type="project" value="UniProtKB-KW"/>
</dbReference>
<dbReference type="SUPFAM" id="SSF51197">
    <property type="entry name" value="Clavaminate synthase-like"/>
    <property type="match status" value="1"/>
</dbReference>
<accession>A0A1B1MP45</accession>
<dbReference type="EMBL" id="CP016438">
    <property type="protein sequence ID" value="ANS70152.1"/>
    <property type="molecule type" value="Genomic_DNA"/>
</dbReference>
<dbReference type="KEGG" id="sls:SLINC_7928"/>
<reference evidence="2 3" key="1">
    <citation type="submission" date="2016-07" db="EMBL/GenBank/DDBJ databases">
        <title>Enhancement of antibiotic productionsby engineered nitrateutilization in actinobacteria.</title>
        <authorList>
            <person name="Meng S.C."/>
        </authorList>
    </citation>
    <scope>NUCLEOTIDE SEQUENCE [LARGE SCALE GENOMIC DNA]</scope>
    <source>
        <strain evidence="2 3">NRRL 2936</strain>
    </source>
</reference>
<organism evidence="2 3">
    <name type="scientific">Streptomyces lincolnensis</name>
    <dbReference type="NCBI Taxonomy" id="1915"/>
    <lineage>
        <taxon>Bacteria</taxon>
        <taxon>Bacillati</taxon>
        <taxon>Actinomycetota</taxon>
        <taxon>Actinomycetes</taxon>
        <taxon>Kitasatosporales</taxon>
        <taxon>Streptomycetaceae</taxon>
        <taxon>Streptomyces</taxon>
    </lineage>
</organism>
<dbReference type="AlphaFoldDB" id="A0A1B1MP45"/>
<dbReference type="Gene3D" id="3.60.130.10">
    <property type="entry name" value="Clavaminate synthase-like"/>
    <property type="match status" value="1"/>
</dbReference>
<dbReference type="InterPro" id="IPR042098">
    <property type="entry name" value="TauD-like_sf"/>
</dbReference>
<evidence type="ECO:0000313" key="2">
    <source>
        <dbReference type="EMBL" id="ANS70152.1"/>
    </source>
</evidence>
<keyword evidence="3" id="KW-1185">Reference proteome</keyword>
<gene>
    <name evidence="2" type="ORF">SLINC_7928</name>
</gene>
<keyword evidence="2" id="KW-0223">Dioxygenase</keyword>